<dbReference type="RefSeq" id="WP_006300693.1">
    <property type="nucleotide sequence ID" value="NZ_ARPM03000158.1"/>
</dbReference>
<gene>
    <name evidence="2" type="ORF">K737_300859</name>
</gene>
<proteinExistence type="predicted"/>
<dbReference type="Gene3D" id="3.40.50.1820">
    <property type="entry name" value="alpha/beta hydrolase"/>
    <property type="match status" value="1"/>
</dbReference>
<evidence type="ECO:0000313" key="2">
    <source>
        <dbReference type="EMBL" id="ETZ04733.1"/>
    </source>
</evidence>
<evidence type="ECO:0000313" key="3">
    <source>
        <dbReference type="Proteomes" id="UP000026922"/>
    </source>
</evidence>
<accession>A0A061JHG2</accession>
<dbReference type="InterPro" id="IPR029058">
    <property type="entry name" value="AB_hydrolase_fold"/>
</dbReference>
<keyword evidence="3" id="KW-1185">Reference proteome</keyword>
<comment type="caution">
    <text evidence="2">The sequence shown here is derived from an EMBL/GenBank/DDBJ whole genome shotgun (WGS) entry which is preliminary data.</text>
</comment>
<dbReference type="EMBL" id="ARPM03000158">
    <property type="protein sequence ID" value="ETZ04733.1"/>
    <property type="molecule type" value="Genomic_DNA"/>
</dbReference>
<dbReference type="SUPFAM" id="SSF53474">
    <property type="entry name" value="alpha/beta-Hydrolases"/>
    <property type="match status" value="1"/>
</dbReference>
<name>A0A061JHG2_9PROT</name>
<protein>
    <recommendedName>
        <fullName evidence="1">Peptidase S9 prolyl oligopeptidase catalytic domain-containing protein</fullName>
    </recommendedName>
</protein>
<reference evidence="2 3" key="1">
    <citation type="journal article" date="2013" name="Genome Announc.">
        <title>Draft Genome Sequence of Holospora undulata Strain HU1, a Micronucleus-Specific Symbiont of the Ciliate Paramecium caudatum.</title>
        <authorList>
            <person name="Dohra H."/>
            <person name="Suzuki H."/>
            <person name="Suzuki T."/>
            <person name="Tanaka K."/>
            <person name="Fujishima M."/>
        </authorList>
    </citation>
    <scope>NUCLEOTIDE SEQUENCE [LARGE SCALE GENOMIC DNA]</scope>
    <source>
        <strain evidence="2 3">HU1</strain>
    </source>
</reference>
<dbReference type="Pfam" id="PF00326">
    <property type="entry name" value="Peptidase_S9"/>
    <property type="match status" value="1"/>
</dbReference>
<feature type="domain" description="Peptidase S9 prolyl oligopeptidase catalytic" evidence="1">
    <location>
        <begin position="62"/>
        <end position="137"/>
    </location>
</feature>
<dbReference type="Proteomes" id="UP000026922">
    <property type="component" value="Unassembled WGS sequence"/>
</dbReference>
<evidence type="ECO:0000259" key="1">
    <source>
        <dbReference type="Pfam" id="PF00326"/>
    </source>
</evidence>
<organism evidence="2 3">
    <name type="scientific">Holospora undulata HU1</name>
    <dbReference type="NCBI Taxonomy" id="1321371"/>
    <lineage>
        <taxon>Bacteria</taxon>
        <taxon>Pseudomonadati</taxon>
        <taxon>Pseudomonadota</taxon>
        <taxon>Alphaproteobacteria</taxon>
        <taxon>Holosporales</taxon>
        <taxon>Holosporaceae</taxon>
        <taxon>Holospora</taxon>
    </lineage>
</organism>
<sequence>MILNTPWYAKLRAQLPSWMPYSLDLYFPKSRKDHDNAMDETIKNPSTTLKLASMTYKYHHDALIVYPKPEYEKIKTPYLVVAGVKDSIIDSSDAFVRKAKKTGAPVTYMRISDMDHYVRKKEDVINDSFAWLKKQLEN</sequence>
<dbReference type="AlphaFoldDB" id="A0A061JHG2"/>
<dbReference type="InterPro" id="IPR001375">
    <property type="entry name" value="Peptidase_S9_cat"/>
</dbReference>